<gene>
    <name evidence="2" type="ORF">Tci_224809</name>
</gene>
<sequence length="164" mass="18266">MELVIEQTQQGTSYEVSVSTEGIEELKRKVKIKGEKKEALLTLRQKLVVTRGDPARTKPDPSQTRPKPDTVSVDPLTYQQSTLTIDCHVNRQFNKWVQLPDMADDVAATSAKTWQEGPTLPCGGSDPMRGCHVAVLTYFPVQVAGNCRLCQSEAQVLQAWDPRQ</sequence>
<evidence type="ECO:0000256" key="1">
    <source>
        <dbReference type="SAM" id="MobiDB-lite"/>
    </source>
</evidence>
<feature type="region of interest" description="Disordered" evidence="1">
    <location>
        <begin position="50"/>
        <end position="73"/>
    </location>
</feature>
<name>A0A699GUK4_TANCI</name>
<accession>A0A699GUK4</accession>
<organism evidence="2">
    <name type="scientific">Tanacetum cinerariifolium</name>
    <name type="common">Dalmatian daisy</name>
    <name type="synonym">Chrysanthemum cinerariifolium</name>
    <dbReference type="NCBI Taxonomy" id="118510"/>
    <lineage>
        <taxon>Eukaryota</taxon>
        <taxon>Viridiplantae</taxon>
        <taxon>Streptophyta</taxon>
        <taxon>Embryophyta</taxon>
        <taxon>Tracheophyta</taxon>
        <taxon>Spermatophyta</taxon>
        <taxon>Magnoliopsida</taxon>
        <taxon>eudicotyledons</taxon>
        <taxon>Gunneridae</taxon>
        <taxon>Pentapetalae</taxon>
        <taxon>asterids</taxon>
        <taxon>campanulids</taxon>
        <taxon>Asterales</taxon>
        <taxon>Asteraceae</taxon>
        <taxon>Asteroideae</taxon>
        <taxon>Anthemideae</taxon>
        <taxon>Anthemidinae</taxon>
        <taxon>Tanacetum</taxon>
    </lineage>
</organism>
<reference evidence="2" key="1">
    <citation type="journal article" date="2019" name="Sci. Rep.">
        <title>Draft genome of Tanacetum cinerariifolium, the natural source of mosquito coil.</title>
        <authorList>
            <person name="Yamashiro T."/>
            <person name="Shiraishi A."/>
            <person name="Satake H."/>
            <person name="Nakayama K."/>
        </authorList>
    </citation>
    <scope>NUCLEOTIDE SEQUENCE</scope>
</reference>
<protein>
    <submittedName>
        <fullName evidence="2">Uncharacterized protein</fullName>
    </submittedName>
</protein>
<comment type="caution">
    <text evidence="2">The sequence shown here is derived from an EMBL/GenBank/DDBJ whole genome shotgun (WGS) entry which is preliminary data.</text>
</comment>
<dbReference type="AlphaFoldDB" id="A0A699GUK4"/>
<proteinExistence type="predicted"/>
<dbReference type="EMBL" id="BKCJ010062203">
    <property type="protein sequence ID" value="GEW52833.1"/>
    <property type="molecule type" value="Genomic_DNA"/>
</dbReference>
<evidence type="ECO:0000313" key="2">
    <source>
        <dbReference type="EMBL" id="GEW52833.1"/>
    </source>
</evidence>